<feature type="compositionally biased region" description="Polar residues" evidence="1">
    <location>
        <begin position="156"/>
        <end position="166"/>
    </location>
</feature>
<dbReference type="AlphaFoldDB" id="V5H9T9"/>
<proteinExistence type="evidence at transcript level"/>
<protein>
    <submittedName>
        <fullName evidence="3">Putative tick metalloprotease</fullName>
    </submittedName>
</protein>
<name>V5H9T9_IXORI</name>
<keyword evidence="3" id="KW-0645">Protease</keyword>
<organism evidence="3">
    <name type="scientific">Ixodes ricinus</name>
    <name type="common">Common tick</name>
    <name type="synonym">Acarus ricinus</name>
    <dbReference type="NCBI Taxonomy" id="34613"/>
    <lineage>
        <taxon>Eukaryota</taxon>
        <taxon>Metazoa</taxon>
        <taxon>Ecdysozoa</taxon>
        <taxon>Arthropoda</taxon>
        <taxon>Chelicerata</taxon>
        <taxon>Arachnida</taxon>
        <taxon>Acari</taxon>
        <taxon>Parasitiformes</taxon>
        <taxon>Ixodida</taxon>
        <taxon>Ixodoidea</taxon>
        <taxon>Ixodidae</taxon>
        <taxon>Ixodinae</taxon>
        <taxon>Ixodes</taxon>
    </lineage>
</organism>
<dbReference type="EMBL" id="GANP01014685">
    <property type="protein sequence ID" value="JAB69783.1"/>
    <property type="molecule type" value="mRNA"/>
</dbReference>
<sequence length="176" mass="19454">MYSATLILFSVATAHAGVVYPVLIESRSGNSKGAVQLSKDYDIDLEESSVLGDSLYFSEARYGNVNHELMDTTDIRNSVYENSEHKASFTITEADAGIEMEGYLNFTHGIKPLRIHGKSGRIPHKIFPLPTPEDSIHYEIPVEERSDESLPPKSECNLQNGSQASNKPPACWNIPV</sequence>
<evidence type="ECO:0000313" key="3">
    <source>
        <dbReference type="EMBL" id="JAB69783.1"/>
    </source>
</evidence>
<dbReference type="GO" id="GO:0008237">
    <property type="term" value="F:metallopeptidase activity"/>
    <property type="evidence" value="ECO:0007669"/>
    <property type="project" value="UniProtKB-KW"/>
</dbReference>
<keyword evidence="2" id="KW-0732">Signal</keyword>
<feature type="region of interest" description="Disordered" evidence="1">
    <location>
        <begin position="143"/>
        <end position="176"/>
    </location>
</feature>
<evidence type="ECO:0000256" key="2">
    <source>
        <dbReference type="SAM" id="SignalP"/>
    </source>
</evidence>
<keyword evidence="3" id="KW-0378">Hydrolase</keyword>
<feature type="chain" id="PRO_5004735487" evidence="2">
    <location>
        <begin position="17"/>
        <end position="176"/>
    </location>
</feature>
<keyword evidence="3" id="KW-0482">Metalloprotease</keyword>
<evidence type="ECO:0000256" key="1">
    <source>
        <dbReference type="SAM" id="MobiDB-lite"/>
    </source>
</evidence>
<dbReference type="GO" id="GO:0006508">
    <property type="term" value="P:proteolysis"/>
    <property type="evidence" value="ECO:0007669"/>
    <property type="project" value="UniProtKB-KW"/>
</dbReference>
<feature type="signal peptide" evidence="2">
    <location>
        <begin position="1"/>
        <end position="16"/>
    </location>
</feature>
<reference evidence="3" key="1">
    <citation type="journal article" date="2015" name="Sci. Rep.">
        <title>Tissue- and time-dependent transcription in Ixodes ricinus salivary glands and midguts when blood feeding on the vertebrate host.</title>
        <authorList>
            <person name="Kotsyfakis M."/>
            <person name="Schwarz A."/>
            <person name="Erhart J."/>
            <person name="Ribeiro J.M."/>
        </authorList>
    </citation>
    <scope>NUCLEOTIDE SEQUENCE</scope>
    <source>
        <tissue evidence="3">Salivary gland and midgut</tissue>
    </source>
</reference>
<accession>V5H9T9</accession>